<dbReference type="EMBL" id="CP077107">
    <property type="protein sequence ID" value="QXO96360.1"/>
    <property type="molecule type" value="Genomic_DNA"/>
</dbReference>
<gene>
    <name evidence="2" type="ORF">KSK55_05225</name>
</gene>
<sequence length="167" mass="18304">MIRIATAECFTHGKIATEIHAFSRGYPLSFNWRLVNSRYQLSLIAGLFIPTLSGVNTVLGCAPLNPVANLHDIKVYDQDQDLIMAEIMAKSVKRITGADIGIGTTAGIGKGGIAISYHDKCVKFSSECDANLLFDSYPVIQKRQQSGIIKTLEMLEKILEQEFSPGI</sequence>
<dbReference type="NCBIfam" id="NF002122">
    <property type="entry name" value="PRK00962.1"/>
    <property type="match status" value="1"/>
</dbReference>
<name>A0A8F5VRC4_METHU</name>
<dbReference type="AlphaFoldDB" id="A0A8F5VRC4"/>
<protein>
    <recommendedName>
        <fullName evidence="1">UPF0254 protein KSK55_05225</fullName>
    </recommendedName>
</protein>
<evidence type="ECO:0000256" key="1">
    <source>
        <dbReference type="HAMAP-Rule" id="MF_00673"/>
    </source>
</evidence>
<evidence type="ECO:0000313" key="2">
    <source>
        <dbReference type="EMBL" id="QXO96360.1"/>
    </source>
</evidence>
<comment type="similarity">
    <text evidence="1">Belongs to the UPF0254 family.</text>
</comment>
<dbReference type="InterPro" id="IPR009625">
    <property type="entry name" value="HcgF"/>
</dbReference>
<evidence type="ECO:0000313" key="3">
    <source>
        <dbReference type="Proteomes" id="UP000694228"/>
    </source>
</evidence>
<accession>A0A8F5VRC4</accession>
<dbReference type="OrthoDB" id="59686at2157"/>
<dbReference type="Proteomes" id="UP000694228">
    <property type="component" value="Chromosome"/>
</dbReference>
<dbReference type="HAMAP" id="MF_00673">
    <property type="entry name" value="UPF0254"/>
    <property type="match status" value="1"/>
</dbReference>
<proteinExistence type="inferred from homology"/>
<dbReference type="Pfam" id="PF06787">
    <property type="entry name" value="HcgF"/>
    <property type="match status" value="1"/>
</dbReference>
<reference evidence="2 3" key="1">
    <citation type="submission" date="2021-06" db="EMBL/GenBank/DDBJ databases">
        <title>Complete genome sequence of the secondary alcohol utilizing methanogen Methanospirillum hungatei strain GP1.</title>
        <authorList>
            <person name="Day L.A."/>
            <person name="Costa K.C."/>
        </authorList>
    </citation>
    <scope>NUCLEOTIDE SEQUENCE [LARGE SCALE GENOMIC DNA]</scope>
    <source>
        <strain evidence="2 3">GP1</strain>
    </source>
</reference>
<organism evidence="2 3">
    <name type="scientific">Methanospirillum hungatei</name>
    <dbReference type="NCBI Taxonomy" id="2203"/>
    <lineage>
        <taxon>Archaea</taxon>
        <taxon>Methanobacteriati</taxon>
        <taxon>Methanobacteriota</taxon>
        <taxon>Stenosarchaea group</taxon>
        <taxon>Methanomicrobia</taxon>
        <taxon>Methanomicrobiales</taxon>
        <taxon>Methanospirillaceae</taxon>
        <taxon>Methanospirillum</taxon>
    </lineage>
</organism>